<protein>
    <submittedName>
        <fullName evidence="7">Uncharacterized protein</fullName>
    </submittedName>
</protein>
<name>A0A0G4HX83_9ALVE</name>
<sequence length="320" mass="34823">MEVDSDKPKQSVWRLVRVPTYIAERWRTEGIPAYTKLGTLKRSQRSGVEKMLIDNTPLPIEGAIKQLEGGDPSPNRDGSSPSKAIVPAASVSGGGPSKQRRKVAIVSSTPPAGLPALPAKVPVKQEATAPPKPSAFSLDTTSTTDLTLFEVNPKTGHEGPLAKIVSSALIRADASSATYHRDVIARRNEQLKAEAASKKAGKASQKYKPGARLVTLYKPPTAGEGEDGGDGGVVMKGGKKRSAPMDPEEKVKYHAWVRTQLFQLLKNGKEMPTLELEKNLGKTRNHFDEVLNELCEKVQKRETGGESKHYWKLRALYANR</sequence>
<dbReference type="AlphaFoldDB" id="A0A0G4HX83"/>
<dbReference type="SUPFAM" id="SSF50916">
    <property type="entry name" value="Rap30/74 interaction domains"/>
    <property type="match status" value="1"/>
</dbReference>
<dbReference type="GO" id="GO:0003677">
    <property type="term" value="F:DNA binding"/>
    <property type="evidence" value="ECO:0007669"/>
    <property type="project" value="UniProtKB-KW"/>
</dbReference>
<reference evidence="7" key="1">
    <citation type="submission" date="2014-11" db="EMBL/GenBank/DDBJ databases">
        <authorList>
            <person name="Otto D Thomas"/>
            <person name="Naeem Raeece"/>
        </authorList>
    </citation>
    <scope>NUCLEOTIDE SEQUENCE</scope>
</reference>
<evidence type="ECO:0000256" key="5">
    <source>
        <dbReference type="ARBA" id="ARBA00023242"/>
    </source>
</evidence>
<feature type="region of interest" description="Disordered" evidence="6">
    <location>
        <begin position="217"/>
        <end position="247"/>
    </location>
</feature>
<proteinExistence type="predicted"/>
<keyword evidence="5" id="KW-0539">Nucleus</keyword>
<dbReference type="GO" id="GO:0006367">
    <property type="term" value="P:transcription initiation at RNA polymerase II promoter"/>
    <property type="evidence" value="ECO:0007669"/>
    <property type="project" value="InterPro"/>
</dbReference>
<keyword evidence="4" id="KW-0804">Transcription</keyword>
<accession>A0A0G4HX83</accession>
<dbReference type="InterPro" id="IPR011039">
    <property type="entry name" value="TFIIF_interaction"/>
</dbReference>
<evidence type="ECO:0000256" key="6">
    <source>
        <dbReference type="SAM" id="MobiDB-lite"/>
    </source>
</evidence>
<evidence type="ECO:0000313" key="7">
    <source>
        <dbReference type="EMBL" id="CEM49115.1"/>
    </source>
</evidence>
<keyword evidence="3" id="KW-0238">DNA-binding</keyword>
<organism evidence="7">
    <name type="scientific">Chromera velia CCMP2878</name>
    <dbReference type="NCBI Taxonomy" id="1169474"/>
    <lineage>
        <taxon>Eukaryota</taxon>
        <taxon>Sar</taxon>
        <taxon>Alveolata</taxon>
        <taxon>Colpodellida</taxon>
        <taxon>Chromeraceae</taxon>
        <taxon>Chromera</taxon>
    </lineage>
</organism>
<evidence type="ECO:0000256" key="2">
    <source>
        <dbReference type="ARBA" id="ARBA00023015"/>
    </source>
</evidence>
<keyword evidence="2" id="KW-0805">Transcription regulation</keyword>
<evidence type="ECO:0000256" key="1">
    <source>
        <dbReference type="ARBA" id="ARBA00004123"/>
    </source>
</evidence>
<feature type="region of interest" description="Disordered" evidence="6">
    <location>
        <begin position="64"/>
        <end position="117"/>
    </location>
</feature>
<comment type="subcellular location">
    <subcellularLocation>
        <location evidence="1">Nucleus</location>
    </subcellularLocation>
</comment>
<dbReference type="VEuPathDB" id="CryptoDB:Cvel_9225"/>
<dbReference type="GO" id="GO:0005634">
    <property type="term" value="C:nucleus"/>
    <property type="evidence" value="ECO:0007669"/>
    <property type="project" value="UniProtKB-SubCell"/>
</dbReference>
<evidence type="ECO:0000256" key="3">
    <source>
        <dbReference type="ARBA" id="ARBA00023125"/>
    </source>
</evidence>
<dbReference type="EMBL" id="CDMZ01004236">
    <property type="protein sequence ID" value="CEM49115.1"/>
    <property type="molecule type" value="Genomic_DNA"/>
</dbReference>
<gene>
    <name evidence="7" type="ORF">Cvel_9225</name>
</gene>
<evidence type="ECO:0000256" key="4">
    <source>
        <dbReference type="ARBA" id="ARBA00023163"/>
    </source>
</evidence>